<dbReference type="SUPFAM" id="SSF51556">
    <property type="entry name" value="Metallo-dependent hydrolases"/>
    <property type="match status" value="1"/>
</dbReference>
<dbReference type="GO" id="GO:0016810">
    <property type="term" value="F:hydrolase activity, acting on carbon-nitrogen (but not peptide) bonds"/>
    <property type="evidence" value="ECO:0007669"/>
    <property type="project" value="InterPro"/>
</dbReference>
<evidence type="ECO:0000259" key="1">
    <source>
        <dbReference type="Pfam" id="PF01979"/>
    </source>
</evidence>
<sequence length="428" mass="45797">MKIATTRMLIKNGQVVDGTGTPPITDGAVLIDDGSISFVGKTTELPEMASDTTEIDANGGTIMPGLVEAHFHPTYFNVAALEDLDIKYPVEYVTLLASTNAKLALECGYTAARSGGSLFNIDVWMKKAIENDLISGPRLAASGREICGAGGLMDWNPEFRKIGMEGLILLINGADEARAAVRKLLKDGVEWVKTYPTGDAAAADANDHHTLCMTFDEMHAVVETAHNHNMKVTGHCRATEGIKNALLAGYDTLEHGTFIDNETLDLLLARDVPVVPALYFEQASIDRGVEFGMSQAVIDGHKETLEGGAESARRILAAGGRVGMGGDYGFAWNPHGDYAKELEFFVNYVGFKPLDVIKCATQTGAEIMGRGEEFGTLTPGKLGDVLVVDGDVVSDISLLQDRKRFIAVIQGGIVKSGQARGIFATQNS</sequence>
<dbReference type="AlphaFoldDB" id="A0A517VX80"/>
<dbReference type="InterPro" id="IPR057744">
    <property type="entry name" value="OTAase-like"/>
</dbReference>
<dbReference type="RefSeq" id="WP_144985939.1">
    <property type="nucleotide sequence ID" value="NZ_CP037920.1"/>
</dbReference>
<dbReference type="PANTHER" id="PTHR43135">
    <property type="entry name" value="ALPHA-D-RIBOSE 1-METHYLPHOSPHONATE 5-TRIPHOSPHATE DIPHOSPHATASE"/>
    <property type="match status" value="1"/>
</dbReference>
<dbReference type="InterPro" id="IPR032466">
    <property type="entry name" value="Metal_Hydrolase"/>
</dbReference>
<protein>
    <recommendedName>
        <fullName evidence="1">Amidohydrolase-related domain-containing protein</fullName>
    </recommendedName>
</protein>
<organism evidence="2 3">
    <name type="scientific">Gimesia aquarii</name>
    <dbReference type="NCBI Taxonomy" id="2527964"/>
    <lineage>
        <taxon>Bacteria</taxon>
        <taxon>Pseudomonadati</taxon>
        <taxon>Planctomycetota</taxon>
        <taxon>Planctomycetia</taxon>
        <taxon>Planctomycetales</taxon>
        <taxon>Planctomycetaceae</taxon>
        <taxon>Gimesia</taxon>
    </lineage>
</organism>
<dbReference type="EMBL" id="CP037920">
    <property type="protein sequence ID" value="QDT97611.1"/>
    <property type="molecule type" value="Genomic_DNA"/>
</dbReference>
<dbReference type="InterPro" id="IPR011059">
    <property type="entry name" value="Metal-dep_hydrolase_composite"/>
</dbReference>
<feature type="domain" description="Amidohydrolase-related" evidence="1">
    <location>
        <begin position="61"/>
        <end position="412"/>
    </location>
</feature>
<evidence type="ECO:0000313" key="3">
    <source>
        <dbReference type="Proteomes" id="UP000318704"/>
    </source>
</evidence>
<dbReference type="SUPFAM" id="SSF51338">
    <property type="entry name" value="Composite domain of metallo-dependent hydrolases"/>
    <property type="match status" value="1"/>
</dbReference>
<proteinExistence type="predicted"/>
<dbReference type="InterPro" id="IPR051781">
    <property type="entry name" value="Metallo-dep_Hydrolase"/>
</dbReference>
<evidence type="ECO:0000313" key="2">
    <source>
        <dbReference type="EMBL" id="QDT97611.1"/>
    </source>
</evidence>
<dbReference type="Proteomes" id="UP000318704">
    <property type="component" value="Chromosome"/>
</dbReference>
<dbReference type="Gene3D" id="2.30.40.10">
    <property type="entry name" value="Urease, subunit C, domain 1"/>
    <property type="match status" value="1"/>
</dbReference>
<dbReference type="KEGG" id="gaw:V144x_30900"/>
<gene>
    <name evidence="2" type="ORF">V144x_30900</name>
</gene>
<dbReference type="Gene3D" id="3.20.20.140">
    <property type="entry name" value="Metal-dependent hydrolases"/>
    <property type="match status" value="1"/>
</dbReference>
<dbReference type="InterPro" id="IPR006680">
    <property type="entry name" value="Amidohydro-rel"/>
</dbReference>
<accession>A0A517VX80</accession>
<reference evidence="2 3" key="1">
    <citation type="submission" date="2019-03" db="EMBL/GenBank/DDBJ databases">
        <title>Deep-cultivation of Planctomycetes and their phenomic and genomic characterization uncovers novel biology.</title>
        <authorList>
            <person name="Wiegand S."/>
            <person name="Jogler M."/>
            <person name="Boedeker C."/>
            <person name="Pinto D."/>
            <person name="Vollmers J."/>
            <person name="Rivas-Marin E."/>
            <person name="Kohn T."/>
            <person name="Peeters S.H."/>
            <person name="Heuer A."/>
            <person name="Rast P."/>
            <person name="Oberbeckmann S."/>
            <person name="Bunk B."/>
            <person name="Jeske O."/>
            <person name="Meyerdierks A."/>
            <person name="Storesund J.E."/>
            <person name="Kallscheuer N."/>
            <person name="Luecker S."/>
            <person name="Lage O.M."/>
            <person name="Pohl T."/>
            <person name="Merkel B.J."/>
            <person name="Hornburger P."/>
            <person name="Mueller R.-W."/>
            <person name="Bruemmer F."/>
            <person name="Labrenz M."/>
            <person name="Spormann A.M."/>
            <person name="Op den Camp H."/>
            <person name="Overmann J."/>
            <person name="Amann R."/>
            <person name="Jetten M.S.M."/>
            <person name="Mascher T."/>
            <person name="Medema M.H."/>
            <person name="Devos D.P."/>
            <person name="Kaster A.-K."/>
            <person name="Ovreas L."/>
            <person name="Rohde M."/>
            <person name="Galperin M.Y."/>
            <person name="Jogler C."/>
        </authorList>
    </citation>
    <scope>NUCLEOTIDE SEQUENCE [LARGE SCALE GENOMIC DNA]</scope>
    <source>
        <strain evidence="2 3">V144</strain>
    </source>
</reference>
<dbReference type="CDD" id="cd01299">
    <property type="entry name" value="Met_dep_hydrolase_A"/>
    <property type="match status" value="1"/>
</dbReference>
<name>A0A517VX80_9PLAN</name>
<dbReference type="Pfam" id="PF01979">
    <property type="entry name" value="Amidohydro_1"/>
    <property type="match status" value="1"/>
</dbReference>
<dbReference type="PANTHER" id="PTHR43135:SF3">
    <property type="entry name" value="ALPHA-D-RIBOSE 1-METHYLPHOSPHONATE 5-TRIPHOSPHATE DIPHOSPHATASE"/>
    <property type="match status" value="1"/>
</dbReference>